<keyword evidence="3" id="KW-1185">Reference proteome</keyword>
<dbReference type="RefSeq" id="WP_048094108.1">
    <property type="nucleotide sequence ID" value="NZ_JMIY01000010.1"/>
</dbReference>
<dbReference type="GO" id="GO:0005886">
    <property type="term" value="C:plasma membrane"/>
    <property type="evidence" value="ECO:0007669"/>
    <property type="project" value="UniProtKB-SubCell"/>
</dbReference>
<reference evidence="2 3" key="1">
    <citation type="journal article" date="2013" name="Nature">
        <title>Anaerobic oxidation of methane coupled to nitrate reduction in a novel archaeal lineage.</title>
        <authorList>
            <person name="Haroon M.F."/>
            <person name="Hu S."/>
            <person name="Shi Y."/>
            <person name="Imelfort M."/>
            <person name="Keller J."/>
            <person name="Hugenholtz P."/>
            <person name="Yuan Z."/>
            <person name="Tyson G.W."/>
        </authorList>
    </citation>
    <scope>NUCLEOTIDE SEQUENCE [LARGE SCALE GENOMIC DNA]</scope>
    <source>
        <strain evidence="2 3">ANME-2d</strain>
    </source>
</reference>
<dbReference type="Proteomes" id="UP000027153">
    <property type="component" value="Unassembled WGS sequence"/>
</dbReference>
<sequence>MAREISAPNILDGVVTEIGRSGNVANIAVDVGNGNYFYSFINRDAFGRLDLRKDDHVKVIFPITNVVLTPAESKYTFSSPNFLQGVESRFTARATIGTGGEKTISSPVELFVPDVSVSFSESKEK</sequence>
<evidence type="ECO:0000256" key="1">
    <source>
        <dbReference type="ARBA" id="ARBA00004202"/>
    </source>
</evidence>
<protein>
    <submittedName>
        <fullName evidence="2">TOBE domain-containing protein</fullName>
    </submittedName>
</protein>
<gene>
    <name evidence="2" type="ORF">ANME2D_03468</name>
</gene>
<dbReference type="InterPro" id="IPR008995">
    <property type="entry name" value="Mo/tungstate-bd_C_term_dom"/>
</dbReference>
<dbReference type="Gene3D" id="2.40.50.100">
    <property type="match status" value="1"/>
</dbReference>
<dbReference type="AlphaFoldDB" id="A0A062V0W0"/>
<dbReference type="EMBL" id="JMIY01000010">
    <property type="protein sequence ID" value="KCZ70278.1"/>
    <property type="molecule type" value="Genomic_DNA"/>
</dbReference>
<proteinExistence type="predicted"/>
<comment type="caution">
    <text evidence="2">The sequence shown here is derived from an EMBL/GenBank/DDBJ whole genome shotgun (WGS) entry which is preliminary data.</text>
</comment>
<name>A0A062V0W0_9EURY</name>
<accession>A0A062V0W0</accession>
<dbReference type="SUPFAM" id="SSF50331">
    <property type="entry name" value="MOP-like"/>
    <property type="match status" value="1"/>
</dbReference>
<comment type="subcellular location">
    <subcellularLocation>
        <location evidence="1">Cell membrane</location>
        <topology evidence="1">Peripheral membrane protein</topology>
    </subcellularLocation>
</comment>
<evidence type="ECO:0000313" key="3">
    <source>
        <dbReference type="Proteomes" id="UP000027153"/>
    </source>
</evidence>
<organism evidence="2 3">
    <name type="scientific">Candidatus Methanoperedens nitratireducens</name>
    <dbReference type="NCBI Taxonomy" id="1392998"/>
    <lineage>
        <taxon>Archaea</taxon>
        <taxon>Methanobacteriati</taxon>
        <taxon>Methanobacteriota</taxon>
        <taxon>Stenosarchaea group</taxon>
        <taxon>Methanomicrobia</taxon>
        <taxon>Methanosarcinales</taxon>
        <taxon>ANME-2 cluster</taxon>
        <taxon>Candidatus Methanoperedentaceae</taxon>
        <taxon>Candidatus Methanoperedens</taxon>
    </lineage>
</organism>
<evidence type="ECO:0000313" key="2">
    <source>
        <dbReference type="EMBL" id="KCZ70278.1"/>
    </source>
</evidence>